<dbReference type="InterPro" id="IPR036629">
    <property type="entry name" value="YjbJ_sf"/>
</dbReference>
<dbReference type="RefSeq" id="WP_344827065.1">
    <property type="nucleotide sequence ID" value="NZ_BAABEZ010000022.1"/>
</dbReference>
<organism evidence="1 2">
    <name type="scientific">Rurimicrobium arvi</name>
    <dbReference type="NCBI Taxonomy" id="2049916"/>
    <lineage>
        <taxon>Bacteria</taxon>
        <taxon>Pseudomonadati</taxon>
        <taxon>Bacteroidota</taxon>
        <taxon>Chitinophagia</taxon>
        <taxon>Chitinophagales</taxon>
        <taxon>Chitinophagaceae</taxon>
        <taxon>Rurimicrobium</taxon>
    </lineage>
</organism>
<keyword evidence="2" id="KW-1185">Reference proteome</keyword>
<comment type="caution">
    <text evidence="1">The sequence shown here is derived from an EMBL/GenBank/DDBJ whole genome shotgun (WGS) entry which is preliminary data.</text>
</comment>
<gene>
    <name evidence="1" type="ORF">GCM10023092_22750</name>
</gene>
<dbReference type="EMBL" id="BAABEZ010000022">
    <property type="protein sequence ID" value="GAA4456856.1"/>
    <property type="molecule type" value="Genomic_DNA"/>
</dbReference>
<dbReference type="Gene3D" id="1.10.1470.10">
    <property type="entry name" value="YjbJ"/>
    <property type="match status" value="1"/>
</dbReference>
<sequence length="73" mass="8642">MMDTNKEQSKQVLTIKGDWTEQAKKLQSKFPTLTESDLKFEEGKEHELLTRVEKKLNKKREEVIDIIHNSQKN</sequence>
<protein>
    <recommendedName>
        <fullName evidence="3">General stress protein CsbD</fullName>
    </recommendedName>
</protein>
<evidence type="ECO:0008006" key="3">
    <source>
        <dbReference type="Google" id="ProtNLM"/>
    </source>
</evidence>
<dbReference type="SUPFAM" id="SSF69047">
    <property type="entry name" value="Hypothetical protein YjbJ"/>
    <property type="match status" value="1"/>
</dbReference>
<reference evidence="2" key="1">
    <citation type="journal article" date="2019" name="Int. J. Syst. Evol. Microbiol.">
        <title>The Global Catalogue of Microorganisms (GCM) 10K type strain sequencing project: providing services to taxonomists for standard genome sequencing and annotation.</title>
        <authorList>
            <consortium name="The Broad Institute Genomics Platform"/>
            <consortium name="The Broad Institute Genome Sequencing Center for Infectious Disease"/>
            <person name="Wu L."/>
            <person name="Ma J."/>
        </authorList>
    </citation>
    <scope>NUCLEOTIDE SEQUENCE [LARGE SCALE GENOMIC DNA]</scope>
    <source>
        <strain evidence="2">JCM 31921</strain>
    </source>
</reference>
<name>A0ABP8MXZ4_9BACT</name>
<accession>A0ABP8MXZ4</accession>
<evidence type="ECO:0000313" key="1">
    <source>
        <dbReference type="EMBL" id="GAA4456856.1"/>
    </source>
</evidence>
<proteinExistence type="predicted"/>
<dbReference type="Proteomes" id="UP001501410">
    <property type="component" value="Unassembled WGS sequence"/>
</dbReference>
<evidence type="ECO:0000313" key="2">
    <source>
        <dbReference type="Proteomes" id="UP001501410"/>
    </source>
</evidence>